<organism evidence="2 3">
    <name type="scientific">Candidatus Muproteobacteria bacterium RIFCSPLOWO2_01_FULL_60_18</name>
    <dbReference type="NCBI Taxonomy" id="1817768"/>
    <lineage>
        <taxon>Bacteria</taxon>
        <taxon>Pseudomonadati</taxon>
        <taxon>Pseudomonadota</taxon>
        <taxon>Candidatus Muproteobacteria</taxon>
    </lineage>
</organism>
<name>A0A1F6U6C3_9PROT</name>
<feature type="transmembrane region" description="Helical" evidence="1">
    <location>
        <begin position="35"/>
        <end position="53"/>
    </location>
</feature>
<protein>
    <recommendedName>
        <fullName evidence="4">ATP synthase subunit I</fullName>
    </recommendedName>
</protein>
<dbReference type="Proteomes" id="UP000179037">
    <property type="component" value="Unassembled WGS sequence"/>
</dbReference>
<dbReference type="STRING" id="1817768.A3A87_06270"/>
<keyword evidence="1" id="KW-0472">Membrane</keyword>
<comment type="caution">
    <text evidence="2">The sequence shown here is derived from an EMBL/GenBank/DDBJ whole genome shotgun (WGS) entry which is preliminary data.</text>
</comment>
<evidence type="ECO:0000313" key="3">
    <source>
        <dbReference type="Proteomes" id="UP000179037"/>
    </source>
</evidence>
<dbReference type="EMBL" id="MFTC01000003">
    <property type="protein sequence ID" value="OGI52898.1"/>
    <property type="molecule type" value="Genomic_DNA"/>
</dbReference>
<reference evidence="2 3" key="1">
    <citation type="journal article" date="2016" name="Nat. Commun.">
        <title>Thousands of microbial genomes shed light on interconnected biogeochemical processes in an aquifer system.</title>
        <authorList>
            <person name="Anantharaman K."/>
            <person name="Brown C.T."/>
            <person name="Hug L.A."/>
            <person name="Sharon I."/>
            <person name="Castelle C.J."/>
            <person name="Probst A.J."/>
            <person name="Thomas B.C."/>
            <person name="Singh A."/>
            <person name="Wilkins M.J."/>
            <person name="Karaoz U."/>
            <person name="Brodie E.L."/>
            <person name="Williams K.H."/>
            <person name="Hubbard S.S."/>
            <person name="Banfield J.F."/>
        </authorList>
    </citation>
    <scope>NUCLEOTIDE SEQUENCE [LARGE SCALE GENOMIC DNA]</scope>
</reference>
<keyword evidence="1" id="KW-0812">Transmembrane</keyword>
<sequence length="116" mass="12294">METLRKGVRRVLLFQALLTLLAAAAFGVARGRYDFLSAMYGGAVAVLLSGWLGRGVLRSTGLGSLYANAITRYGAAMLFLGLGMGALKLAPLPLIVAFAVAQFGFLANTRQRNEAE</sequence>
<keyword evidence="1" id="KW-1133">Transmembrane helix</keyword>
<proteinExistence type="predicted"/>
<accession>A0A1F6U6C3</accession>
<evidence type="ECO:0000256" key="1">
    <source>
        <dbReference type="SAM" id="Phobius"/>
    </source>
</evidence>
<evidence type="ECO:0000313" key="2">
    <source>
        <dbReference type="EMBL" id="OGI52898.1"/>
    </source>
</evidence>
<evidence type="ECO:0008006" key="4">
    <source>
        <dbReference type="Google" id="ProtNLM"/>
    </source>
</evidence>
<dbReference type="AlphaFoldDB" id="A0A1F6U6C3"/>
<gene>
    <name evidence="2" type="ORF">A3A87_06270</name>
</gene>